<keyword evidence="3" id="KW-1185">Reference proteome</keyword>
<reference evidence="2 3" key="1">
    <citation type="submission" date="2016-03" db="EMBL/GenBank/DDBJ databases">
        <title>EvidentialGene: Evidence-directed Construction of Genes on Genomes.</title>
        <authorList>
            <person name="Gilbert D.G."/>
            <person name="Choi J.-H."/>
            <person name="Mockaitis K."/>
            <person name="Colbourne J."/>
            <person name="Pfrender M."/>
        </authorList>
    </citation>
    <scope>NUCLEOTIDE SEQUENCE [LARGE SCALE GENOMIC DNA]</scope>
    <source>
        <strain evidence="2 3">Xinb3</strain>
        <tissue evidence="2">Complete organism</tissue>
    </source>
</reference>
<protein>
    <submittedName>
        <fullName evidence="2">Uncharacterized protein</fullName>
    </submittedName>
</protein>
<evidence type="ECO:0000313" key="3">
    <source>
        <dbReference type="Proteomes" id="UP000076858"/>
    </source>
</evidence>
<organism evidence="2 3">
    <name type="scientific">Daphnia magna</name>
    <dbReference type="NCBI Taxonomy" id="35525"/>
    <lineage>
        <taxon>Eukaryota</taxon>
        <taxon>Metazoa</taxon>
        <taxon>Ecdysozoa</taxon>
        <taxon>Arthropoda</taxon>
        <taxon>Crustacea</taxon>
        <taxon>Branchiopoda</taxon>
        <taxon>Diplostraca</taxon>
        <taxon>Cladocera</taxon>
        <taxon>Anomopoda</taxon>
        <taxon>Daphniidae</taxon>
        <taxon>Daphnia</taxon>
    </lineage>
</organism>
<sequence length="68" mass="7835">MKTENDEVSLYTTTRTEMKRESEKRAGGVDTTNRHSLTRHSLWLTIRYTSFARGTYGHKSDGMVLLLV</sequence>
<dbReference type="Proteomes" id="UP000076858">
    <property type="component" value="Unassembled WGS sequence"/>
</dbReference>
<feature type="compositionally biased region" description="Basic and acidic residues" evidence="1">
    <location>
        <begin position="16"/>
        <end position="27"/>
    </location>
</feature>
<dbReference type="EMBL" id="LRGB01000656">
    <property type="protein sequence ID" value="KZS17080.1"/>
    <property type="molecule type" value="Genomic_DNA"/>
</dbReference>
<feature type="region of interest" description="Disordered" evidence="1">
    <location>
        <begin position="1"/>
        <end position="32"/>
    </location>
</feature>
<evidence type="ECO:0000256" key="1">
    <source>
        <dbReference type="SAM" id="MobiDB-lite"/>
    </source>
</evidence>
<gene>
    <name evidence="2" type="ORF">APZ42_017076</name>
</gene>
<evidence type="ECO:0000313" key="2">
    <source>
        <dbReference type="EMBL" id="KZS17080.1"/>
    </source>
</evidence>
<proteinExistence type="predicted"/>
<dbReference type="AlphaFoldDB" id="A0A165A1L2"/>
<comment type="caution">
    <text evidence="2">The sequence shown here is derived from an EMBL/GenBank/DDBJ whole genome shotgun (WGS) entry which is preliminary data.</text>
</comment>
<accession>A0A165A1L2</accession>
<name>A0A165A1L2_9CRUS</name>